<dbReference type="Proteomes" id="UP000548582">
    <property type="component" value="Unassembled WGS sequence"/>
</dbReference>
<dbReference type="EMBL" id="JABBKX010000003">
    <property type="protein sequence ID" value="NMJ41815.1"/>
    <property type="molecule type" value="Genomic_DNA"/>
</dbReference>
<reference evidence="2 3" key="1">
    <citation type="submission" date="2020-03" db="EMBL/GenBank/DDBJ databases">
        <authorList>
            <person name="Sun Q."/>
        </authorList>
    </citation>
    <scope>NUCLEOTIDE SEQUENCE [LARGE SCALE GENOMIC DNA]</scope>
    <source>
        <strain evidence="2 3">JC162</strain>
    </source>
</reference>
<keyword evidence="3" id="KW-1185">Reference proteome</keyword>
<evidence type="ECO:0000313" key="2">
    <source>
        <dbReference type="EMBL" id="NMJ41815.1"/>
    </source>
</evidence>
<protein>
    <submittedName>
        <fullName evidence="2">Uncharacterized protein</fullName>
    </submittedName>
</protein>
<accession>A0A848EEM8</accession>
<dbReference type="AlphaFoldDB" id="A0A848EEM8"/>
<feature type="region of interest" description="Disordered" evidence="1">
    <location>
        <begin position="1"/>
        <end position="30"/>
    </location>
</feature>
<proteinExistence type="predicted"/>
<organism evidence="2 3">
    <name type="scientific">Neoroseomonas marina</name>
    <dbReference type="NCBI Taxonomy" id="1232220"/>
    <lineage>
        <taxon>Bacteria</taxon>
        <taxon>Pseudomonadati</taxon>
        <taxon>Pseudomonadota</taxon>
        <taxon>Alphaproteobacteria</taxon>
        <taxon>Acetobacterales</taxon>
        <taxon>Acetobacteraceae</taxon>
        <taxon>Neoroseomonas</taxon>
    </lineage>
</organism>
<evidence type="ECO:0000313" key="3">
    <source>
        <dbReference type="Proteomes" id="UP000548582"/>
    </source>
</evidence>
<evidence type="ECO:0000256" key="1">
    <source>
        <dbReference type="SAM" id="MobiDB-lite"/>
    </source>
</evidence>
<sequence length="145" mass="16235">MNHTQAPSAEQVRAAAYARHRHGTPPPDVTTIRTRCGRTITMDRSRFERVKAAVEKLTDKPFPPPYFNDDGHGRRYPCINLDVPGGRPGGSNVYLHRLLFAEEAQRATMRFASKDRLNLTEGNFLITEGCGGRREARLLVAAEAF</sequence>
<comment type="caution">
    <text evidence="2">The sequence shown here is derived from an EMBL/GenBank/DDBJ whole genome shotgun (WGS) entry which is preliminary data.</text>
</comment>
<dbReference type="RefSeq" id="WP_170054054.1">
    <property type="nucleotide sequence ID" value="NZ_JABBKX010000003.1"/>
</dbReference>
<name>A0A848EEM8_9PROT</name>
<gene>
    <name evidence="2" type="ORF">GWK16_11215</name>
</gene>